<dbReference type="PANTHER" id="PTHR33169:SF25">
    <property type="entry name" value="DNA-BINDING PROTEIN YIZB-RELATED"/>
    <property type="match status" value="1"/>
</dbReference>
<protein>
    <submittedName>
        <fullName evidence="2">Transcriptional regulator, PadR</fullName>
    </submittedName>
</protein>
<evidence type="ECO:0000259" key="1">
    <source>
        <dbReference type="Pfam" id="PF03551"/>
    </source>
</evidence>
<keyword evidence="3" id="KW-1185">Reference proteome</keyword>
<dbReference type="SUPFAM" id="SSF46785">
    <property type="entry name" value="Winged helix' DNA-binding domain"/>
    <property type="match status" value="1"/>
</dbReference>
<dbReference type="Proteomes" id="UP000032737">
    <property type="component" value="Chromosome"/>
</dbReference>
<dbReference type="AlphaFoldDB" id="U4KRZ3"/>
<reference evidence="2 3" key="1">
    <citation type="journal article" date="2013" name="J. Mol. Microbiol. Biotechnol.">
        <title>Analysis of the Complete Genomes of Acholeplasma brassicae , A. palmae and A. laidlawii and Their Comparison to the Obligate Parasites from ' Candidatus Phytoplasma'.</title>
        <authorList>
            <person name="Kube M."/>
            <person name="Siewert C."/>
            <person name="Migdoll A.M."/>
            <person name="Duduk B."/>
            <person name="Holz S."/>
            <person name="Rabus R."/>
            <person name="Seemuller E."/>
            <person name="Mitrovic J."/>
            <person name="Muller I."/>
            <person name="Buttner C."/>
            <person name="Reinhardt R."/>
        </authorList>
    </citation>
    <scope>NUCLEOTIDE SEQUENCE [LARGE SCALE GENOMIC DNA]</scope>
    <source>
        <strain evidence="3">0502</strain>
    </source>
</reference>
<dbReference type="KEGG" id="abra:BN85311670"/>
<dbReference type="InterPro" id="IPR036390">
    <property type="entry name" value="WH_DNA-bd_sf"/>
</dbReference>
<dbReference type="InterPro" id="IPR052509">
    <property type="entry name" value="Metal_resp_DNA-bind_regulator"/>
</dbReference>
<dbReference type="InterPro" id="IPR036388">
    <property type="entry name" value="WH-like_DNA-bd_sf"/>
</dbReference>
<proteinExistence type="predicted"/>
<dbReference type="Gene3D" id="1.10.10.10">
    <property type="entry name" value="Winged helix-like DNA-binding domain superfamily/Winged helix DNA-binding domain"/>
    <property type="match status" value="1"/>
</dbReference>
<dbReference type="PANTHER" id="PTHR33169">
    <property type="entry name" value="PADR-FAMILY TRANSCRIPTIONAL REGULATOR"/>
    <property type="match status" value="1"/>
</dbReference>
<dbReference type="Pfam" id="PF03551">
    <property type="entry name" value="PadR"/>
    <property type="match status" value="1"/>
</dbReference>
<name>U4KRZ3_9MOLU</name>
<sequence length="92" mass="10964">MSILRKSDSYGYEINQTIRERSNHLFELTEATLYTAFKRLEQQGLISSYWMEGNNQVKRKYYSITTMGKIQLEEKIQAFIETTQILEVFLKK</sequence>
<evidence type="ECO:0000313" key="2">
    <source>
        <dbReference type="EMBL" id="CCV66188.1"/>
    </source>
</evidence>
<dbReference type="EMBL" id="FO681348">
    <property type="protein sequence ID" value="CCV66188.1"/>
    <property type="molecule type" value="Genomic_DNA"/>
</dbReference>
<dbReference type="InterPro" id="IPR005149">
    <property type="entry name" value="Tscrpt_reg_PadR_N"/>
</dbReference>
<organism evidence="2 3">
    <name type="scientific">Acholeplasma brassicae</name>
    <dbReference type="NCBI Taxonomy" id="61635"/>
    <lineage>
        <taxon>Bacteria</taxon>
        <taxon>Bacillati</taxon>
        <taxon>Mycoplasmatota</taxon>
        <taxon>Mollicutes</taxon>
        <taxon>Acholeplasmatales</taxon>
        <taxon>Acholeplasmataceae</taxon>
        <taxon>Acholeplasma</taxon>
    </lineage>
</organism>
<gene>
    <name evidence="2" type="ORF">BN85311670</name>
</gene>
<dbReference type="HOGENOM" id="CLU_063440_3_3_14"/>
<evidence type="ECO:0000313" key="3">
    <source>
        <dbReference type="Proteomes" id="UP000032737"/>
    </source>
</evidence>
<accession>U4KRZ3</accession>
<dbReference type="STRING" id="61635.BN85311670"/>
<feature type="domain" description="Transcription regulator PadR N-terminal" evidence="1">
    <location>
        <begin position="2"/>
        <end position="74"/>
    </location>
</feature>